<evidence type="ECO:0000256" key="1">
    <source>
        <dbReference type="SAM" id="MobiDB-lite"/>
    </source>
</evidence>
<gene>
    <name evidence="2" type="ORF">D9613_009600</name>
</gene>
<evidence type="ECO:0000313" key="3">
    <source>
        <dbReference type="Proteomes" id="UP000521872"/>
    </source>
</evidence>
<dbReference type="AlphaFoldDB" id="A0A8H4VTR9"/>
<evidence type="ECO:0000313" key="2">
    <source>
        <dbReference type="EMBL" id="KAF4622243.1"/>
    </source>
</evidence>
<dbReference type="Proteomes" id="UP000521872">
    <property type="component" value="Unassembled WGS sequence"/>
</dbReference>
<keyword evidence="3" id="KW-1185">Reference proteome</keyword>
<protein>
    <submittedName>
        <fullName evidence="2">Uncharacterized protein</fullName>
    </submittedName>
</protein>
<sequence>MSRAKGKNKANSETSESSSSDGGMGTLQTTAVDLEQSFSPIQDPPQTPYMVIPAPLEPSAISSVQSQLHYQNFTLFKYFVSSTSITLAVSNHEDTKHLWSQVVPTLSQAHPFLFHSILAVTTAHVAKRFKGVDSAKERLLEHLKGIHFAEALKLLALQLEEGVHEINCHSTFVGNCMCVMYLLSQRPEASSRRTLDISWALHLRRTCLALPGILPLVREGPIGLLIQQHPPIPPCGRSPSRNIQSMFQKLHSLCIDFDILGPDASEEMNDVKVASAYYTTLYQLRKLWATLEECLVFWVHVDQPSVFASGRHPGTLHMEIIHFVLHSPSLFWDMLQKKSPRALIIYSYFTLVWEGLDLALSKLEGRDDRGGKWWTEGRAAMDIQGILDDLDLMAKSAEDLRNWRDWVTAASNVLGLMKREWWLVDDMYASPGSASTSDIQAATPGYLLV</sequence>
<dbReference type="Pfam" id="PF11951">
    <property type="entry name" value="Fungal_trans_2"/>
    <property type="match status" value="1"/>
</dbReference>
<dbReference type="PANTHER" id="PTHR47784">
    <property type="entry name" value="STEROL UPTAKE CONTROL PROTEIN 2"/>
    <property type="match status" value="1"/>
</dbReference>
<comment type="caution">
    <text evidence="2">The sequence shown here is derived from an EMBL/GenBank/DDBJ whole genome shotgun (WGS) entry which is preliminary data.</text>
</comment>
<dbReference type="PANTHER" id="PTHR47784:SF5">
    <property type="entry name" value="STEROL UPTAKE CONTROL PROTEIN 2"/>
    <property type="match status" value="1"/>
</dbReference>
<organism evidence="2 3">
    <name type="scientific">Agrocybe pediades</name>
    <dbReference type="NCBI Taxonomy" id="84607"/>
    <lineage>
        <taxon>Eukaryota</taxon>
        <taxon>Fungi</taxon>
        <taxon>Dikarya</taxon>
        <taxon>Basidiomycota</taxon>
        <taxon>Agaricomycotina</taxon>
        <taxon>Agaricomycetes</taxon>
        <taxon>Agaricomycetidae</taxon>
        <taxon>Agaricales</taxon>
        <taxon>Agaricineae</taxon>
        <taxon>Strophariaceae</taxon>
        <taxon>Agrocybe</taxon>
    </lineage>
</organism>
<dbReference type="InterPro" id="IPR053157">
    <property type="entry name" value="Sterol_Uptake_Regulator"/>
</dbReference>
<proteinExistence type="predicted"/>
<reference evidence="2 3" key="1">
    <citation type="submission" date="2019-12" db="EMBL/GenBank/DDBJ databases">
        <authorList>
            <person name="Floudas D."/>
            <person name="Bentzer J."/>
            <person name="Ahren D."/>
            <person name="Johansson T."/>
            <person name="Persson P."/>
            <person name="Tunlid A."/>
        </authorList>
    </citation>
    <scope>NUCLEOTIDE SEQUENCE [LARGE SCALE GENOMIC DNA]</scope>
    <source>
        <strain evidence="2 3">CBS 102.39</strain>
    </source>
</reference>
<dbReference type="InterPro" id="IPR021858">
    <property type="entry name" value="Fun_TF"/>
</dbReference>
<feature type="region of interest" description="Disordered" evidence="1">
    <location>
        <begin position="1"/>
        <end position="29"/>
    </location>
</feature>
<accession>A0A8H4VTR9</accession>
<name>A0A8H4VTR9_9AGAR</name>
<dbReference type="EMBL" id="JAACJL010000002">
    <property type="protein sequence ID" value="KAF4622243.1"/>
    <property type="molecule type" value="Genomic_DNA"/>
</dbReference>
<dbReference type="GO" id="GO:0001228">
    <property type="term" value="F:DNA-binding transcription activator activity, RNA polymerase II-specific"/>
    <property type="evidence" value="ECO:0007669"/>
    <property type="project" value="TreeGrafter"/>
</dbReference>